<evidence type="ECO:0000313" key="2">
    <source>
        <dbReference type="Proteomes" id="UP001239111"/>
    </source>
</evidence>
<name>A0ACC2PQG6_9HYME</name>
<comment type="caution">
    <text evidence="1">The sequence shown here is derived from an EMBL/GenBank/DDBJ whole genome shotgun (WGS) entry which is preliminary data.</text>
</comment>
<dbReference type="EMBL" id="CM056741">
    <property type="protein sequence ID" value="KAJ8685840.1"/>
    <property type="molecule type" value="Genomic_DNA"/>
</dbReference>
<accession>A0ACC2PQG6</accession>
<protein>
    <submittedName>
        <fullName evidence="1">Uncharacterized protein</fullName>
    </submittedName>
</protein>
<proteinExistence type="predicted"/>
<dbReference type="Proteomes" id="UP001239111">
    <property type="component" value="Chromosome 1"/>
</dbReference>
<sequence>MEKLRNNADAEKPGVRFELVPVVHRMVKWDFVYRATRRRLRAQMARDHERFRRRIADLGVTLAPILMEQHRTRIREWITGMKAGELRMRAIERCTAREVIGGSK</sequence>
<evidence type="ECO:0000313" key="1">
    <source>
        <dbReference type="EMBL" id="KAJ8685840.1"/>
    </source>
</evidence>
<keyword evidence="2" id="KW-1185">Reference proteome</keyword>
<reference evidence="1" key="1">
    <citation type="submission" date="2023-04" db="EMBL/GenBank/DDBJ databases">
        <title>A chromosome-level genome assembly of the parasitoid wasp Eretmocerus hayati.</title>
        <authorList>
            <person name="Zhong Y."/>
            <person name="Liu S."/>
            <person name="Liu Y."/>
        </authorList>
    </citation>
    <scope>NUCLEOTIDE SEQUENCE</scope>
    <source>
        <strain evidence="1">ZJU_SS_LIU_2023</strain>
    </source>
</reference>
<gene>
    <name evidence="1" type="ORF">QAD02_021633</name>
</gene>
<organism evidence="1 2">
    <name type="scientific">Eretmocerus hayati</name>
    <dbReference type="NCBI Taxonomy" id="131215"/>
    <lineage>
        <taxon>Eukaryota</taxon>
        <taxon>Metazoa</taxon>
        <taxon>Ecdysozoa</taxon>
        <taxon>Arthropoda</taxon>
        <taxon>Hexapoda</taxon>
        <taxon>Insecta</taxon>
        <taxon>Pterygota</taxon>
        <taxon>Neoptera</taxon>
        <taxon>Endopterygota</taxon>
        <taxon>Hymenoptera</taxon>
        <taxon>Apocrita</taxon>
        <taxon>Proctotrupomorpha</taxon>
        <taxon>Chalcidoidea</taxon>
        <taxon>Aphelinidae</taxon>
        <taxon>Aphelininae</taxon>
        <taxon>Eretmocerus</taxon>
    </lineage>
</organism>